<dbReference type="Proteomes" id="UP000249464">
    <property type="component" value="Unassembled WGS sequence"/>
</dbReference>
<reference evidence="2 3" key="1">
    <citation type="submission" date="2016-11" db="EMBL/GenBank/DDBJ databases">
        <authorList>
            <person name="Jaros S."/>
            <person name="Januszkiewicz K."/>
            <person name="Wedrychowicz H."/>
        </authorList>
    </citation>
    <scope>NUCLEOTIDE SEQUENCE [LARGE SCALE GENOMIC DNA]</scope>
</reference>
<proteinExistence type="predicted"/>
<dbReference type="AlphaFoldDB" id="A0A2X0MI73"/>
<accession>A0A2X0MI73</accession>
<evidence type="ECO:0000256" key="1">
    <source>
        <dbReference type="SAM" id="MobiDB-lite"/>
    </source>
</evidence>
<dbReference type="EMBL" id="FQNC01000049">
    <property type="protein sequence ID" value="SGY85305.1"/>
    <property type="molecule type" value="Genomic_DNA"/>
</dbReference>
<gene>
    <name evidence="2" type="primary">BQ5605_C009g05751</name>
    <name evidence="2" type="ORF">BQ5605_C009G05751</name>
</gene>
<protein>
    <submittedName>
        <fullName evidence="2">BQ5605_C009g05751 protein</fullName>
    </submittedName>
</protein>
<evidence type="ECO:0000313" key="2">
    <source>
        <dbReference type="EMBL" id="SGY85305.1"/>
    </source>
</evidence>
<name>A0A2X0MI73_9BASI</name>
<feature type="compositionally biased region" description="Gly residues" evidence="1">
    <location>
        <begin position="212"/>
        <end position="238"/>
    </location>
</feature>
<evidence type="ECO:0000313" key="3">
    <source>
        <dbReference type="Proteomes" id="UP000249464"/>
    </source>
</evidence>
<organism evidence="2 3">
    <name type="scientific">Microbotryum silenes-dioicae</name>
    <dbReference type="NCBI Taxonomy" id="796604"/>
    <lineage>
        <taxon>Eukaryota</taxon>
        <taxon>Fungi</taxon>
        <taxon>Dikarya</taxon>
        <taxon>Basidiomycota</taxon>
        <taxon>Pucciniomycotina</taxon>
        <taxon>Microbotryomycetes</taxon>
        <taxon>Microbotryales</taxon>
        <taxon>Microbotryaceae</taxon>
        <taxon>Microbotryum</taxon>
    </lineage>
</organism>
<keyword evidence="3" id="KW-1185">Reference proteome</keyword>
<dbReference type="Gene3D" id="2.40.320.10">
    <property type="entry name" value="Hypothetical Protein Pfu-838710-001"/>
    <property type="match status" value="1"/>
</dbReference>
<feature type="region of interest" description="Disordered" evidence="1">
    <location>
        <begin position="212"/>
        <end position="240"/>
    </location>
</feature>
<sequence length="269" mass="27917">MASTQLSLLGQFPVELHSTVIERLSAQCESAEAYTLAEMVYRRDGTTILQDDHALRACAFRSASTEQSNHPAKRTSWSVESPSCGGLAALSTPSKLIRLFSSPYPSVLERSVQVLQKPEPARLSPEVLQRPVIECSIEDGAHPIALASAMGILFSRASNSVHVKVYQLFASTSSTEPLDSSHYIIQLYTQFGTTSTSATGASAGRGAGVGGVAGSTTGSGGNGSGNGNGSGSGSGSGGLTMQEQKVLATASLKKVQALLKGLVDVGRVE</sequence>